<organism evidence="1 2">
    <name type="scientific">Plakobranchus ocellatus</name>
    <dbReference type="NCBI Taxonomy" id="259542"/>
    <lineage>
        <taxon>Eukaryota</taxon>
        <taxon>Metazoa</taxon>
        <taxon>Spiralia</taxon>
        <taxon>Lophotrochozoa</taxon>
        <taxon>Mollusca</taxon>
        <taxon>Gastropoda</taxon>
        <taxon>Heterobranchia</taxon>
        <taxon>Euthyneura</taxon>
        <taxon>Panpulmonata</taxon>
        <taxon>Sacoglossa</taxon>
        <taxon>Placobranchoidea</taxon>
        <taxon>Plakobranchidae</taxon>
        <taxon>Plakobranchus</taxon>
    </lineage>
</organism>
<sequence length="214" mass="23973">MALSGCGQGKGKQRLMNVSKAMLIVLLENSDADLDDNSDWSEDGNDDSIATVNEAKHLKKEVRTSHLLWKEQQILSDSIPTRSNTAQLHQQIDEALFPRNVDDCLPTASSSTKLETDASTVDFNNTIETRTVHKMARLEERAYQSANNKSVAVIVLSKGCESSTCVKLAKSGKRLCNNFSERDKEAIFTEFWAMQSWDERKAFVRTLIIMVEAK</sequence>
<dbReference type="Proteomes" id="UP000735302">
    <property type="component" value="Unassembled WGS sequence"/>
</dbReference>
<evidence type="ECO:0000313" key="1">
    <source>
        <dbReference type="EMBL" id="GFN74120.1"/>
    </source>
</evidence>
<name>A0AAV3WUI2_9GAST</name>
<accession>A0AAV3WUI2</accession>
<evidence type="ECO:0000313" key="2">
    <source>
        <dbReference type="Proteomes" id="UP000735302"/>
    </source>
</evidence>
<proteinExistence type="predicted"/>
<dbReference type="EMBL" id="BLXT01000055">
    <property type="protein sequence ID" value="GFN74120.1"/>
    <property type="molecule type" value="Genomic_DNA"/>
</dbReference>
<gene>
    <name evidence="1" type="ORF">PoB_000062600</name>
</gene>
<keyword evidence="2" id="KW-1185">Reference proteome</keyword>
<dbReference type="AlphaFoldDB" id="A0AAV3WUI2"/>
<comment type="caution">
    <text evidence="1">The sequence shown here is derived from an EMBL/GenBank/DDBJ whole genome shotgun (WGS) entry which is preliminary data.</text>
</comment>
<reference evidence="1 2" key="1">
    <citation type="journal article" date="2021" name="Elife">
        <title>Chloroplast acquisition without the gene transfer in kleptoplastic sea slugs, Plakobranchus ocellatus.</title>
        <authorList>
            <person name="Maeda T."/>
            <person name="Takahashi S."/>
            <person name="Yoshida T."/>
            <person name="Shimamura S."/>
            <person name="Takaki Y."/>
            <person name="Nagai Y."/>
            <person name="Toyoda A."/>
            <person name="Suzuki Y."/>
            <person name="Arimoto A."/>
            <person name="Ishii H."/>
            <person name="Satoh N."/>
            <person name="Nishiyama T."/>
            <person name="Hasebe M."/>
            <person name="Maruyama T."/>
            <person name="Minagawa J."/>
            <person name="Obokata J."/>
            <person name="Shigenobu S."/>
        </authorList>
    </citation>
    <scope>NUCLEOTIDE SEQUENCE [LARGE SCALE GENOMIC DNA]</scope>
</reference>
<protein>
    <submittedName>
        <fullName evidence="1">PiggyBac transposable element-derived protein 4-like</fullName>
    </submittedName>
</protein>